<gene>
    <name evidence="1" type="ORF">R2APBS1_1967</name>
</gene>
<dbReference type="GeneID" id="72428701"/>
<reference evidence="1 2" key="1">
    <citation type="submission" date="2012-04" db="EMBL/GenBank/DDBJ databases">
        <title>Complete genome of Rhodanobacter sp. 2APBS1.</title>
        <authorList>
            <consortium name="US DOE Joint Genome Institute"/>
            <person name="Huntemann M."/>
            <person name="Wei C.-L."/>
            <person name="Han J."/>
            <person name="Detter J.C."/>
            <person name="Han C."/>
            <person name="Tapia R."/>
            <person name="Munk A.C.C."/>
            <person name="Chen A."/>
            <person name="Krypides N."/>
            <person name="Mavromatis K."/>
            <person name="Markowitz V."/>
            <person name="Szeto E."/>
            <person name="Ivanova N."/>
            <person name="Mikhailova N."/>
            <person name="Ovchinnikova G."/>
            <person name="Pagani I."/>
            <person name="Pati A."/>
            <person name="Goodwin L."/>
            <person name="Peters L."/>
            <person name="Pitluck S."/>
            <person name="Woyke T."/>
            <person name="Prakash O."/>
            <person name="Elkins J."/>
            <person name="Brown S."/>
            <person name="Palumbo A."/>
            <person name="Hemme C."/>
            <person name="Zhou J."/>
            <person name="Watson D."/>
            <person name="Jardine P."/>
            <person name="Kostka J."/>
            <person name="Green S."/>
        </authorList>
    </citation>
    <scope>NUCLEOTIDE SEQUENCE [LARGE SCALE GENOMIC DNA]</scope>
    <source>
        <strain evidence="1 2">2APBS1</strain>
    </source>
</reference>
<dbReference type="HOGENOM" id="CLU_2397624_0_0_6"/>
<proteinExistence type="predicted"/>
<name>M4NE75_9GAMM</name>
<dbReference type="AlphaFoldDB" id="M4NE75"/>
<evidence type="ECO:0000313" key="1">
    <source>
        <dbReference type="EMBL" id="AGG89090.1"/>
    </source>
</evidence>
<dbReference type="KEGG" id="rhd:R2APBS1_1967"/>
<organism evidence="1 2">
    <name type="scientific">Rhodanobacter denitrificans</name>
    <dbReference type="NCBI Taxonomy" id="666685"/>
    <lineage>
        <taxon>Bacteria</taxon>
        <taxon>Pseudomonadati</taxon>
        <taxon>Pseudomonadota</taxon>
        <taxon>Gammaproteobacteria</taxon>
        <taxon>Lysobacterales</taxon>
        <taxon>Rhodanobacteraceae</taxon>
        <taxon>Rhodanobacter</taxon>
    </lineage>
</organism>
<accession>M4NE75</accession>
<evidence type="ECO:0000313" key="2">
    <source>
        <dbReference type="Proteomes" id="UP000011859"/>
    </source>
</evidence>
<dbReference type="RefSeq" id="WP_015447815.1">
    <property type="nucleotide sequence ID" value="NC_020541.1"/>
</dbReference>
<dbReference type="EMBL" id="CP003470">
    <property type="protein sequence ID" value="AGG89090.1"/>
    <property type="molecule type" value="Genomic_DNA"/>
</dbReference>
<dbReference type="Proteomes" id="UP000011859">
    <property type="component" value="Chromosome"/>
</dbReference>
<protein>
    <submittedName>
        <fullName evidence="1">Uncharacterized protein</fullName>
    </submittedName>
</protein>
<keyword evidence="2" id="KW-1185">Reference proteome</keyword>
<sequence length="93" mass="10211">MSKVEYFVSNENTLCCLREGQPSYTILAGSVIRGGRSWLDGTFIRTAADTFRTATREDFKAYRVQPPRGLFEGDDAPVHSLCDDGCSCACHAA</sequence>